<proteinExistence type="predicted"/>
<dbReference type="AlphaFoldDB" id="A0A8H6UUY9"/>
<feature type="repeat" description="ANK" evidence="3">
    <location>
        <begin position="160"/>
        <end position="192"/>
    </location>
</feature>
<evidence type="ECO:0000256" key="2">
    <source>
        <dbReference type="ARBA" id="ARBA00023043"/>
    </source>
</evidence>
<dbReference type="SMART" id="SM00248">
    <property type="entry name" value="ANK"/>
    <property type="match status" value="7"/>
</dbReference>
<feature type="compositionally biased region" description="Basic residues" evidence="4">
    <location>
        <begin position="10"/>
        <end position="21"/>
    </location>
</feature>
<dbReference type="PROSITE" id="PS50088">
    <property type="entry name" value="ANK_REPEAT"/>
    <property type="match status" value="4"/>
</dbReference>
<evidence type="ECO:0000313" key="5">
    <source>
        <dbReference type="EMBL" id="KAF7167908.1"/>
    </source>
</evidence>
<dbReference type="SUPFAM" id="SSF48403">
    <property type="entry name" value="Ankyrin repeat"/>
    <property type="match status" value="1"/>
</dbReference>
<reference evidence="5" key="1">
    <citation type="submission" date="2020-06" db="EMBL/GenBank/DDBJ databases">
        <title>Draft genome sequences of strains closely related to Aspergillus parafelis and Aspergillus hiratsukae.</title>
        <authorList>
            <person name="Dos Santos R.A.C."/>
            <person name="Rivero-Menendez O."/>
            <person name="Steenwyk J.L."/>
            <person name="Mead M.E."/>
            <person name="Goldman G.H."/>
            <person name="Alastruey-Izquierdo A."/>
            <person name="Rokas A."/>
        </authorList>
    </citation>
    <scope>NUCLEOTIDE SEQUENCE</scope>
    <source>
        <strain evidence="5">CNM-CM6106</strain>
    </source>
</reference>
<feature type="repeat" description="ANK" evidence="3">
    <location>
        <begin position="103"/>
        <end position="135"/>
    </location>
</feature>
<feature type="repeat" description="ANK" evidence="3">
    <location>
        <begin position="299"/>
        <end position="331"/>
    </location>
</feature>
<accession>A0A8H6UUY9</accession>
<feature type="region of interest" description="Disordered" evidence="4">
    <location>
        <begin position="1"/>
        <end position="22"/>
    </location>
</feature>
<dbReference type="PROSITE" id="PS50297">
    <property type="entry name" value="ANK_REP_REGION"/>
    <property type="match status" value="2"/>
</dbReference>
<dbReference type="Pfam" id="PF12796">
    <property type="entry name" value="Ank_2"/>
    <property type="match status" value="2"/>
</dbReference>
<evidence type="ECO:0008006" key="7">
    <source>
        <dbReference type="Google" id="ProtNLM"/>
    </source>
</evidence>
<dbReference type="Pfam" id="PF00023">
    <property type="entry name" value="Ank"/>
    <property type="match status" value="1"/>
</dbReference>
<evidence type="ECO:0000313" key="6">
    <source>
        <dbReference type="Proteomes" id="UP000662466"/>
    </source>
</evidence>
<protein>
    <recommendedName>
        <fullName evidence="7">Ankyrin repeat-containing domain protein</fullName>
    </recommendedName>
</protein>
<organism evidence="5 6">
    <name type="scientific">Aspergillus hiratsukae</name>
    <dbReference type="NCBI Taxonomy" id="1194566"/>
    <lineage>
        <taxon>Eukaryota</taxon>
        <taxon>Fungi</taxon>
        <taxon>Dikarya</taxon>
        <taxon>Ascomycota</taxon>
        <taxon>Pezizomycotina</taxon>
        <taxon>Eurotiomycetes</taxon>
        <taxon>Eurotiomycetidae</taxon>
        <taxon>Eurotiales</taxon>
        <taxon>Aspergillaceae</taxon>
        <taxon>Aspergillus</taxon>
        <taxon>Aspergillus subgen. Fumigati</taxon>
    </lineage>
</organism>
<dbReference type="Proteomes" id="UP000662466">
    <property type="component" value="Unassembled WGS sequence"/>
</dbReference>
<dbReference type="PANTHER" id="PTHR24198">
    <property type="entry name" value="ANKYRIN REPEAT AND PROTEIN KINASE DOMAIN-CONTAINING PROTEIN"/>
    <property type="match status" value="1"/>
</dbReference>
<dbReference type="PANTHER" id="PTHR24198:SF165">
    <property type="entry name" value="ANKYRIN REPEAT-CONTAINING PROTEIN-RELATED"/>
    <property type="match status" value="1"/>
</dbReference>
<feature type="repeat" description="ANK" evidence="3">
    <location>
        <begin position="193"/>
        <end position="225"/>
    </location>
</feature>
<dbReference type="PRINTS" id="PR01415">
    <property type="entry name" value="ANKYRIN"/>
</dbReference>
<dbReference type="Gene3D" id="1.25.40.20">
    <property type="entry name" value="Ankyrin repeat-containing domain"/>
    <property type="match status" value="2"/>
</dbReference>
<name>A0A8H6UUY9_9EURO</name>
<evidence type="ECO:0000256" key="3">
    <source>
        <dbReference type="PROSITE-ProRule" id="PRU00023"/>
    </source>
</evidence>
<sequence>MAASGTHRWNLPHKKKRRLSRHSSQYSVVSLLTTSLNNSISQFDQEQPDGLSVRMAILALPHELLTLIAKELDARDLNALLQSHSFLYHSLNNYLYSWNAEQHGNAALIWAAKHGSEETVQRFLNIGVNVGWRSRYWSCTRHWPQAKHLRHRKKDAESSFQEHPISYAAANGYSRIVVKLLDHGADINCKDLQGRSPLALAALAGHFEVVRTLVARGANLLSIDSNGCRPIGHAAFNGHHAIEDYLLQHLRQKRPCMHLTIKAETHFMLLYAAQRGDEERVKVLLFERGADIDYQLPVESYTPLCAAIAHAPLSTIKLLLENGASPNVSFSKRKARAGGAARPSSLAALQLALKRDESYKVIQLLIQHGMRMNVHICILDSVIRLNKPDEFRLLLEAGADIESDPRLLKLLYIEATRLQCQPIIDMLVGMGADAIDIVVRPGRNRGNRLVSGVRQKSLPSDINDAYG</sequence>
<dbReference type="InterPro" id="IPR002110">
    <property type="entry name" value="Ankyrin_rpt"/>
</dbReference>
<dbReference type="InterPro" id="IPR036770">
    <property type="entry name" value="Ankyrin_rpt-contain_sf"/>
</dbReference>
<keyword evidence="1" id="KW-0677">Repeat</keyword>
<keyword evidence="2 3" id="KW-0040">ANK repeat</keyword>
<gene>
    <name evidence="5" type="ORF">CNMCM6106_003278</name>
</gene>
<comment type="caution">
    <text evidence="5">The sequence shown here is derived from an EMBL/GenBank/DDBJ whole genome shotgun (WGS) entry which is preliminary data.</text>
</comment>
<evidence type="ECO:0000256" key="1">
    <source>
        <dbReference type="ARBA" id="ARBA00022737"/>
    </source>
</evidence>
<dbReference type="EMBL" id="JACBAF010002095">
    <property type="protein sequence ID" value="KAF7167908.1"/>
    <property type="molecule type" value="Genomic_DNA"/>
</dbReference>
<evidence type="ECO:0000256" key="4">
    <source>
        <dbReference type="SAM" id="MobiDB-lite"/>
    </source>
</evidence>